<keyword evidence="1" id="KW-0812">Transmembrane</keyword>
<gene>
    <name evidence="2" type="ORF">pEaSNUABM57_00040</name>
</gene>
<protein>
    <submittedName>
        <fullName evidence="2">Uncharacterized protein</fullName>
    </submittedName>
</protein>
<evidence type="ECO:0000313" key="3">
    <source>
        <dbReference type="Proteomes" id="UP001163956"/>
    </source>
</evidence>
<feature type="transmembrane region" description="Helical" evidence="1">
    <location>
        <begin position="6"/>
        <end position="26"/>
    </location>
</feature>
<name>A0A9E8YW17_9CAUD</name>
<keyword evidence="3" id="KW-1185">Reference proteome</keyword>
<dbReference type="Proteomes" id="UP001163956">
    <property type="component" value="Segment"/>
</dbReference>
<proteinExistence type="predicted"/>
<evidence type="ECO:0000313" key="2">
    <source>
        <dbReference type="EMBL" id="WAK44922.1"/>
    </source>
</evidence>
<keyword evidence="1" id="KW-1133">Transmembrane helix</keyword>
<evidence type="ECO:0000256" key="1">
    <source>
        <dbReference type="SAM" id="Phobius"/>
    </source>
</evidence>
<sequence>MDAFTYLALILCVFFVAAIVYGVIIIDDIRHLLEENKKSS</sequence>
<reference evidence="2" key="1">
    <citation type="submission" date="2022-11" db="EMBL/GenBank/DDBJ databases">
        <title>Complete genome sequence of Erwinia phage pEa_SNUABM_57.</title>
        <authorList>
            <person name="Kim S.G."/>
            <person name="Jo S.J."/>
            <person name="Lee S.B."/>
            <person name="Kwon J."/>
            <person name="Park S.C."/>
        </authorList>
    </citation>
    <scope>NUCLEOTIDE SEQUENCE</scope>
</reference>
<accession>A0A9E8YW17</accession>
<keyword evidence="1" id="KW-0472">Membrane</keyword>
<organism evidence="2 3">
    <name type="scientific">Erwinia phage pEa_SNUABM_57</name>
    <dbReference type="NCBI Taxonomy" id="2996118"/>
    <lineage>
        <taxon>Viruses</taxon>
        <taxon>Duplodnaviria</taxon>
        <taxon>Heunggongvirae</taxon>
        <taxon>Uroviricota</taxon>
        <taxon>Caudoviricetes</taxon>
        <taxon>Autographivirales</taxon>
        <taxon>Autotranscriptaviridae</taxon>
        <taxon>Studiervirinae</taxon>
        <taxon>Berlinvirus</taxon>
        <taxon>Berlinvirus pEaSNUABM57</taxon>
    </lineage>
</organism>
<dbReference type="EMBL" id="OP764599">
    <property type="protein sequence ID" value="WAK44922.1"/>
    <property type="molecule type" value="Genomic_DNA"/>
</dbReference>